<comment type="caution">
    <text evidence="11">The sequence shown here is derived from an EMBL/GenBank/DDBJ whole genome shotgun (WGS) entry which is preliminary data.</text>
</comment>
<keyword evidence="4 9" id="KW-1015">Disulfide bond</keyword>
<feature type="disulfide bond" evidence="9">
    <location>
        <begin position="332"/>
        <end position="343"/>
    </location>
</feature>
<evidence type="ECO:0000256" key="9">
    <source>
        <dbReference type="PIRSR" id="PIRSR038193-3"/>
    </source>
</evidence>
<feature type="active site" description="Proton donor" evidence="7">
    <location>
        <position position="101"/>
    </location>
</feature>
<protein>
    <recommendedName>
        <fullName evidence="10">Hyaluronidase</fullName>
        <ecNumber evidence="10">3.2.1.35</ecNumber>
    </recommendedName>
</protein>
<evidence type="ECO:0000313" key="12">
    <source>
        <dbReference type="Proteomes" id="UP001066276"/>
    </source>
</evidence>
<dbReference type="PANTHER" id="PTHR11769">
    <property type="entry name" value="HYALURONIDASE"/>
    <property type="match status" value="1"/>
</dbReference>
<dbReference type="Gene3D" id="3.20.20.70">
    <property type="entry name" value="Aldolase class I"/>
    <property type="match status" value="1"/>
</dbReference>
<evidence type="ECO:0000256" key="7">
    <source>
        <dbReference type="PIRSR" id="PIRSR038193-1"/>
    </source>
</evidence>
<dbReference type="FunFam" id="3.20.20.70:FF:000065">
    <property type="entry name" value="Hyaluronidase"/>
    <property type="match status" value="1"/>
</dbReference>
<evidence type="ECO:0000256" key="4">
    <source>
        <dbReference type="ARBA" id="ARBA00023157"/>
    </source>
</evidence>
<dbReference type="EMBL" id="JANPWB010000008">
    <property type="protein sequence ID" value="KAJ1161260.1"/>
    <property type="molecule type" value="Genomic_DNA"/>
</dbReference>
<dbReference type="GO" id="GO:0005975">
    <property type="term" value="P:carbohydrate metabolic process"/>
    <property type="evidence" value="ECO:0007669"/>
    <property type="project" value="UniProtKB-UniRule"/>
</dbReference>
<dbReference type="GO" id="GO:0030214">
    <property type="term" value="P:hyaluronan catabolic process"/>
    <property type="evidence" value="ECO:0007669"/>
    <property type="project" value="TreeGrafter"/>
</dbReference>
<dbReference type="SUPFAM" id="SSF51445">
    <property type="entry name" value="(Trans)glycosidases"/>
    <property type="match status" value="1"/>
</dbReference>
<organism evidence="11 12">
    <name type="scientific">Pleurodeles waltl</name>
    <name type="common">Iberian ribbed newt</name>
    <dbReference type="NCBI Taxonomy" id="8319"/>
    <lineage>
        <taxon>Eukaryota</taxon>
        <taxon>Metazoa</taxon>
        <taxon>Chordata</taxon>
        <taxon>Craniata</taxon>
        <taxon>Vertebrata</taxon>
        <taxon>Euteleostomi</taxon>
        <taxon>Amphibia</taxon>
        <taxon>Batrachia</taxon>
        <taxon>Caudata</taxon>
        <taxon>Salamandroidea</taxon>
        <taxon>Salamandridae</taxon>
        <taxon>Pleurodelinae</taxon>
        <taxon>Pleurodeles</taxon>
    </lineage>
</organism>
<name>A0AAV7SBR7_PLEWA</name>
<evidence type="ECO:0000256" key="2">
    <source>
        <dbReference type="ARBA" id="ARBA00008871"/>
    </source>
</evidence>
<keyword evidence="3 10" id="KW-0378">Hydrolase</keyword>
<evidence type="ECO:0000256" key="1">
    <source>
        <dbReference type="ARBA" id="ARBA00000251"/>
    </source>
</evidence>
<evidence type="ECO:0000256" key="3">
    <source>
        <dbReference type="ARBA" id="ARBA00022801"/>
    </source>
</evidence>
<sequence>MLLTSAVRASTYLGIPVFYRIFELSTLKATQVKSQSQAADICDTFSVFPNVSCERMVLGESVNGGIPQFIPLAHHLKKAAEDIRFYIPVKNQAGLAVIDWEEWRPSWVRNWASKTIYKKHSVQFVQSKNHTLTPQEAHSVAITEFEAASQFIMRETLSMAKRLRPNKQWGFFLFPECYNYDYKWNSKDYTGHCPEIEKKRNDGLGWLWRESTALYPSIYLETLLKSSPHAALYTRHRVQEAKRVSTVNSESAPLPIYVYTRVVFTDDPLTFLTQGDLVNTIGESVALGVSGVVMWGDLSFAKSARMCRTLEKYLQHVLNPYIINVTLAAKMCSQVLCQGNGACTRKHWNANDYLHLNPKNIFIRAGRHGKYSVIGHPTMEDFQQMAKKFECSCYAGHNCHHKGYIHSPPNMNICILDDICITARPESRRMHRY</sequence>
<dbReference type="PRINTS" id="PR00848">
    <property type="entry name" value="SPERMPH20"/>
</dbReference>
<feature type="glycosylation site" description="N-linked (GlcNAc...) asparagine" evidence="8">
    <location>
        <position position="324"/>
    </location>
</feature>
<dbReference type="PANTHER" id="PTHR11769:SF20">
    <property type="entry name" value="HYALURONIDASE PH-20"/>
    <property type="match status" value="1"/>
</dbReference>
<keyword evidence="5 10" id="KW-0326">Glycosidase</keyword>
<dbReference type="Pfam" id="PF01630">
    <property type="entry name" value="Glyco_hydro_56"/>
    <property type="match status" value="1"/>
</dbReference>
<reference evidence="11" key="1">
    <citation type="journal article" date="2022" name="bioRxiv">
        <title>Sequencing and chromosome-scale assembly of the giantPleurodeles waltlgenome.</title>
        <authorList>
            <person name="Brown T."/>
            <person name="Elewa A."/>
            <person name="Iarovenko S."/>
            <person name="Subramanian E."/>
            <person name="Araus A.J."/>
            <person name="Petzold A."/>
            <person name="Susuki M."/>
            <person name="Suzuki K.-i.T."/>
            <person name="Hayashi T."/>
            <person name="Toyoda A."/>
            <person name="Oliveira C."/>
            <person name="Osipova E."/>
            <person name="Leigh N.D."/>
            <person name="Simon A."/>
            <person name="Yun M.H."/>
        </authorList>
    </citation>
    <scope>NUCLEOTIDE SEQUENCE</scope>
    <source>
        <strain evidence="11">20211129_DDA</strain>
        <tissue evidence="11">Liver</tissue>
    </source>
</reference>
<dbReference type="AlphaFoldDB" id="A0AAV7SBR7"/>
<evidence type="ECO:0000313" key="11">
    <source>
        <dbReference type="EMBL" id="KAJ1161260.1"/>
    </source>
</evidence>
<feature type="disulfide bond" evidence="9">
    <location>
        <begin position="393"/>
        <end position="399"/>
    </location>
</feature>
<dbReference type="PRINTS" id="PR00846">
    <property type="entry name" value="GLHYDRLASE56"/>
</dbReference>
<comment type="catalytic activity">
    <reaction evidence="1 10">
        <text>Random hydrolysis of (1-&gt;4)-linkages between N-acetyl-beta-D-glucosamine and D-glucuronate residues in hyaluronate.</text>
        <dbReference type="EC" id="3.2.1.35"/>
    </reaction>
</comment>
<dbReference type="InterPro" id="IPR017853">
    <property type="entry name" value="GH"/>
</dbReference>
<dbReference type="Proteomes" id="UP001066276">
    <property type="component" value="Chromosome 4_2"/>
</dbReference>
<gene>
    <name evidence="11" type="ORF">NDU88_001747</name>
</gene>
<feature type="disulfide bond" evidence="9">
    <location>
        <begin position="177"/>
        <end position="193"/>
    </location>
</feature>
<evidence type="ECO:0000256" key="5">
    <source>
        <dbReference type="ARBA" id="ARBA00023295"/>
    </source>
</evidence>
<dbReference type="InterPro" id="IPR018155">
    <property type="entry name" value="Hyaluronidase"/>
</dbReference>
<proteinExistence type="inferred from homology"/>
<dbReference type="PIRSF" id="PIRSF038193">
    <property type="entry name" value="Hyaluronidase"/>
    <property type="match status" value="1"/>
</dbReference>
<dbReference type="EC" id="3.2.1.35" evidence="10"/>
<dbReference type="GO" id="GO:0001669">
    <property type="term" value="C:acrosomal vesicle"/>
    <property type="evidence" value="ECO:0007669"/>
    <property type="project" value="TreeGrafter"/>
</dbReference>
<feature type="disulfide bond" evidence="9">
    <location>
        <begin position="337"/>
        <end position="391"/>
    </location>
</feature>
<dbReference type="GO" id="GO:0004415">
    <property type="term" value="F:hyalurononglucosaminidase activity"/>
    <property type="evidence" value="ECO:0007669"/>
    <property type="project" value="UniProtKB-UniRule"/>
</dbReference>
<dbReference type="InterPro" id="IPR013785">
    <property type="entry name" value="Aldolase_TIM"/>
</dbReference>
<comment type="similarity">
    <text evidence="2 6 10">Belongs to the glycosyl hydrolase 56 family.</text>
</comment>
<keyword evidence="12" id="KW-1185">Reference proteome</keyword>
<accession>A0AAV7SBR7</accession>
<evidence type="ECO:0000256" key="10">
    <source>
        <dbReference type="RuleBase" id="RU610713"/>
    </source>
</evidence>
<evidence type="ECO:0000256" key="8">
    <source>
        <dbReference type="PIRSR" id="PIRSR038193-2"/>
    </source>
</evidence>
<evidence type="ECO:0000256" key="6">
    <source>
        <dbReference type="PIRNR" id="PIRNR038193"/>
    </source>
</evidence>